<dbReference type="EMBL" id="VCGU01000005">
    <property type="protein sequence ID" value="TRY75896.1"/>
    <property type="molecule type" value="Genomic_DNA"/>
</dbReference>
<dbReference type="Gene3D" id="1.25.40.10">
    <property type="entry name" value="Tetratricopeptide repeat domain"/>
    <property type="match status" value="1"/>
</dbReference>
<dbReference type="PROSITE" id="PS50280">
    <property type="entry name" value="SET"/>
    <property type="match status" value="1"/>
</dbReference>
<gene>
    <name evidence="3" type="ORF">TCAL_00673</name>
</gene>
<dbReference type="InterPro" id="IPR046341">
    <property type="entry name" value="SET_dom_sf"/>
</dbReference>
<feature type="region of interest" description="Disordered" evidence="1">
    <location>
        <begin position="1"/>
        <end position="29"/>
    </location>
</feature>
<dbReference type="InterPro" id="IPR001214">
    <property type="entry name" value="SET_dom"/>
</dbReference>
<dbReference type="GO" id="GO:0008170">
    <property type="term" value="F:N-methyltransferase activity"/>
    <property type="evidence" value="ECO:0007669"/>
    <property type="project" value="UniProtKB-ARBA"/>
</dbReference>
<comment type="caution">
    <text evidence="3">The sequence shown here is derived from an EMBL/GenBank/DDBJ whole genome shotgun (WGS) entry which is preliminary data.</text>
</comment>
<dbReference type="OrthoDB" id="438641at2759"/>
<feature type="region of interest" description="Disordered" evidence="1">
    <location>
        <begin position="256"/>
        <end position="281"/>
    </location>
</feature>
<organism evidence="3 4">
    <name type="scientific">Tigriopus californicus</name>
    <name type="common">Marine copepod</name>
    <dbReference type="NCBI Taxonomy" id="6832"/>
    <lineage>
        <taxon>Eukaryota</taxon>
        <taxon>Metazoa</taxon>
        <taxon>Ecdysozoa</taxon>
        <taxon>Arthropoda</taxon>
        <taxon>Crustacea</taxon>
        <taxon>Multicrustacea</taxon>
        <taxon>Hexanauplia</taxon>
        <taxon>Copepoda</taxon>
        <taxon>Harpacticoida</taxon>
        <taxon>Harpacticidae</taxon>
        <taxon>Tigriopus</taxon>
    </lineage>
</organism>
<dbReference type="Gene3D" id="2.170.270.10">
    <property type="entry name" value="SET domain"/>
    <property type="match status" value="1"/>
</dbReference>
<reference evidence="3 4" key="1">
    <citation type="journal article" date="2018" name="Nat. Ecol. Evol.">
        <title>Genomic signatures of mitonuclear coevolution across populations of Tigriopus californicus.</title>
        <authorList>
            <person name="Barreto F.S."/>
            <person name="Watson E.T."/>
            <person name="Lima T.G."/>
            <person name="Willett C.S."/>
            <person name="Edmands S."/>
            <person name="Li W."/>
            <person name="Burton R.S."/>
        </authorList>
    </citation>
    <scope>NUCLEOTIDE SEQUENCE [LARGE SCALE GENOMIC DNA]</scope>
    <source>
        <strain evidence="3 4">San Diego</strain>
    </source>
</reference>
<dbReference type="PANTHER" id="PTHR47332">
    <property type="entry name" value="SET DOMAIN-CONTAINING PROTEIN 5"/>
    <property type="match status" value="1"/>
</dbReference>
<dbReference type="Proteomes" id="UP000318571">
    <property type="component" value="Chromosome 2"/>
</dbReference>
<dbReference type="PANTHER" id="PTHR47332:SF2">
    <property type="entry name" value="SET-6"/>
    <property type="match status" value="1"/>
</dbReference>
<dbReference type="GO" id="GO:0008757">
    <property type="term" value="F:S-adenosylmethionine-dependent methyltransferase activity"/>
    <property type="evidence" value="ECO:0007669"/>
    <property type="project" value="UniProtKB-ARBA"/>
</dbReference>
<dbReference type="SUPFAM" id="SSF82199">
    <property type="entry name" value="SET domain"/>
    <property type="match status" value="1"/>
</dbReference>
<evidence type="ECO:0000259" key="2">
    <source>
        <dbReference type="PROSITE" id="PS50280"/>
    </source>
</evidence>
<dbReference type="InterPro" id="IPR053185">
    <property type="entry name" value="SET_domain_protein"/>
</dbReference>
<dbReference type="AlphaFoldDB" id="A0A553PDY2"/>
<dbReference type="CDD" id="cd20071">
    <property type="entry name" value="SET_SMYD"/>
    <property type="match status" value="1"/>
</dbReference>
<dbReference type="STRING" id="6832.A0A553PDY2"/>
<dbReference type="OMA" id="WRTNNFA"/>
<dbReference type="GO" id="GO:0008276">
    <property type="term" value="F:protein methyltransferase activity"/>
    <property type="evidence" value="ECO:0007669"/>
    <property type="project" value="UniProtKB-ARBA"/>
</dbReference>
<accession>A0A553PDY2</accession>
<evidence type="ECO:0000313" key="3">
    <source>
        <dbReference type="EMBL" id="TRY75896.1"/>
    </source>
</evidence>
<evidence type="ECO:0000256" key="1">
    <source>
        <dbReference type="SAM" id="MobiDB-lite"/>
    </source>
</evidence>
<dbReference type="InterPro" id="IPR011990">
    <property type="entry name" value="TPR-like_helical_dom_sf"/>
</dbReference>
<proteinExistence type="predicted"/>
<keyword evidence="4" id="KW-1185">Reference proteome</keyword>
<evidence type="ECO:0000313" key="4">
    <source>
        <dbReference type="Proteomes" id="UP000318571"/>
    </source>
</evidence>
<sequence>MASQDEKPSIQSRHKVPPSKSGATAMERNDPLKVMKIGSRQKFVIKDMENKGKGAVAVKDIEEGELILAESPLFIVPWWVRTSPYPGKEVNDYILDRLSLLSEKEQASFYALSDCKCSVDEEKSEMGIWRTNNFALGRSSKKCDNAIFIAISRFNHSCVPLAEFHWNTDLKRQEIRAIVPIQGGQEITLCYVTSEVLTKSKSERQKRFWEHYGFECACPDCQLQGPRSLDNDAMRERVAQLERKIIDLIYVEVKTEPSEGDSGDPNNGDFEPEQRLSRSSSRVAEDFEEALKHATERFRLMKRLGFKAVSLLDACSMIVDIAYDVPDYRTAKMFCKEGLRLSKMLYGWISSQYKDWEERLSLVQEYQNLSKTISSYHQNKASG</sequence>
<feature type="domain" description="SET" evidence="2">
    <location>
        <begin position="41"/>
        <end position="192"/>
    </location>
</feature>
<protein>
    <recommendedName>
        <fullName evidence="2">SET domain-containing protein</fullName>
    </recommendedName>
</protein>
<name>A0A553PDY2_TIGCA</name>
<dbReference type="Pfam" id="PF00856">
    <property type="entry name" value="SET"/>
    <property type="match status" value="1"/>
</dbReference>